<accession>B7IGG6</accession>
<dbReference type="Pfam" id="PF14249">
    <property type="entry name" value="Tocopherol_cycl"/>
    <property type="match status" value="1"/>
</dbReference>
<dbReference type="KEGG" id="taf:THA_709"/>
<dbReference type="PANTHER" id="PTHR35309">
    <property type="match status" value="1"/>
</dbReference>
<sequence>MGIDNILIYHPESYHGEGKKNFFEGWYFKNTSSNGSYVFAIIPGISIGSDSHSFIQVIDNRGYSKYFRFEFSDFKFSNKPFWVKIKDNYFSLEKIKINLENFEGQLIFKGLKPWPVSIFSPGVMGPFGFLNFLECYHGILSFNHKVRGYLKVNGKEIDFNNGKGYIEKDWGISFPKSWIWSASNDFEKDESISISIATVPFFRNYFVGFIIGLYVRGKLYKFTTYNGSKIKNLEIFEDRIFLTVQKRKYKMNVEIIKSEGNILIAPRQGEMVERISESLNAKVKVKLYKGNELLFAGIGKNAGLEVVGNIIDDMKIRL</sequence>
<evidence type="ECO:0000313" key="2">
    <source>
        <dbReference type="Proteomes" id="UP000002453"/>
    </source>
</evidence>
<dbReference type="STRING" id="484019.THA_709"/>
<dbReference type="PANTHER" id="PTHR35309:SF4">
    <property type="entry name" value="TOCOPHEROL CYCLASE"/>
    <property type="match status" value="1"/>
</dbReference>
<dbReference type="AlphaFoldDB" id="B7IGG6"/>
<organism evidence="1 2">
    <name type="scientific">Thermosipho africanus (strain TCF52B)</name>
    <dbReference type="NCBI Taxonomy" id="484019"/>
    <lineage>
        <taxon>Bacteria</taxon>
        <taxon>Thermotogati</taxon>
        <taxon>Thermotogota</taxon>
        <taxon>Thermotogae</taxon>
        <taxon>Thermotogales</taxon>
        <taxon>Fervidobacteriaceae</taxon>
        <taxon>Thermosipho</taxon>
    </lineage>
</organism>
<proteinExistence type="predicted"/>
<dbReference type="GO" id="GO:0009976">
    <property type="term" value="F:tocopherol cyclase activity"/>
    <property type="evidence" value="ECO:0007669"/>
    <property type="project" value="InterPro"/>
</dbReference>
<keyword evidence="2" id="KW-1185">Reference proteome</keyword>
<evidence type="ECO:0000313" key="1">
    <source>
        <dbReference type="EMBL" id="ACJ75180.1"/>
    </source>
</evidence>
<dbReference type="SUPFAM" id="SSF159245">
    <property type="entry name" value="AttH-like"/>
    <property type="match status" value="1"/>
</dbReference>
<reference evidence="1 2" key="1">
    <citation type="journal article" date="2009" name="J. Bacteriol.">
        <title>The genome of Thermosipho africanus TCF52B: lateral genetic connections to the Firmicutes and Archaea.</title>
        <authorList>
            <person name="Nesboe C.L."/>
            <person name="Bapteste E."/>
            <person name="Curtis B."/>
            <person name="Dahle H."/>
            <person name="Lopez P."/>
            <person name="Macleod D."/>
            <person name="Dlutek M."/>
            <person name="Bowman S."/>
            <person name="Zhaxybayeva O."/>
            <person name="Birkeland N.-K."/>
            <person name="Doolittle W.F."/>
        </authorList>
    </citation>
    <scope>NUCLEOTIDE SEQUENCE [LARGE SCALE GENOMIC DNA]</scope>
    <source>
        <strain evidence="1 2">TCF52B</strain>
    </source>
</reference>
<dbReference type="EMBL" id="CP001185">
    <property type="protein sequence ID" value="ACJ75180.1"/>
    <property type="molecule type" value="Genomic_DNA"/>
</dbReference>
<protein>
    <recommendedName>
        <fullName evidence="3">Tocopherol cyclase</fullName>
    </recommendedName>
</protein>
<dbReference type="eggNOG" id="ENOG502Z7HP">
    <property type="taxonomic scope" value="Bacteria"/>
</dbReference>
<gene>
    <name evidence="1" type="ordered locus">THA_709</name>
</gene>
<evidence type="ECO:0008006" key="3">
    <source>
        <dbReference type="Google" id="ProtNLM"/>
    </source>
</evidence>
<dbReference type="RefSeq" id="WP_012579744.1">
    <property type="nucleotide sequence ID" value="NC_011653.1"/>
</dbReference>
<dbReference type="HOGENOM" id="CLU_053973_0_0_0"/>
<dbReference type="OrthoDB" id="9772627at2"/>
<dbReference type="Proteomes" id="UP000002453">
    <property type="component" value="Chromosome"/>
</dbReference>
<name>B7IGG6_THEAB</name>
<dbReference type="InterPro" id="IPR025893">
    <property type="entry name" value="Tocopherol_cyclase"/>
</dbReference>